<evidence type="ECO:0000313" key="1">
    <source>
        <dbReference type="EMBL" id="TGO58643.1"/>
    </source>
</evidence>
<dbReference type="OrthoDB" id="10520652at2759"/>
<dbReference type="AlphaFoldDB" id="A0A4Z1IPJ1"/>
<reference evidence="1 2" key="1">
    <citation type="submission" date="2017-12" db="EMBL/GenBank/DDBJ databases">
        <title>Comparative genomics of Botrytis spp.</title>
        <authorList>
            <person name="Valero-Jimenez C.A."/>
            <person name="Tapia P."/>
            <person name="Veloso J."/>
            <person name="Silva-Moreno E."/>
            <person name="Staats M."/>
            <person name="Valdes J.H."/>
            <person name="Van Kan J.A.L."/>
        </authorList>
    </citation>
    <scope>NUCLEOTIDE SEQUENCE [LARGE SCALE GENOMIC DNA]</scope>
    <source>
        <strain evidence="1 2">MUCL2120</strain>
    </source>
</reference>
<sequence>MTKQHAMMCIYAPTSPMSAASRYCRYAEYSMLNAQCSRLYAQFHTQSMLDEWMDERESGRFEIMLTWPGNYGGPFLFW</sequence>
<evidence type="ECO:0000313" key="2">
    <source>
        <dbReference type="Proteomes" id="UP000297452"/>
    </source>
</evidence>
<keyword evidence="2" id="KW-1185">Reference proteome</keyword>
<gene>
    <name evidence="1" type="ORF">BOTNAR_0177g00050</name>
</gene>
<name>A0A4Z1IPJ1_9HELO</name>
<proteinExistence type="predicted"/>
<organism evidence="1 2">
    <name type="scientific">Botryotinia narcissicola</name>
    <dbReference type="NCBI Taxonomy" id="278944"/>
    <lineage>
        <taxon>Eukaryota</taxon>
        <taxon>Fungi</taxon>
        <taxon>Dikarya</taxon>
        <taxon>Ascomycota</taxon>
        <taxon>Pezizomycotina</taxon>
        <taxon>Leotiomycetes</taxon>
        <taxon>Helotiales</taxon>
        <taxon>Sclerotiniaceae</taxon>
        <taxon>Botryotinia</taxon>
    </lineage>
</organism>
<dbReference type="EMBL" id="PQXJ01000177">
    <property type="protein sequence ID" value="TGO58643.1"/>
    <property type="molecule type" value="Genomic_DNA"/>
</dbReference>
<comment type="caution">
    <text evidence="1">The sequence shown here is derived from an EMBL/GenBank/DDBJ whole genome shotgun (WGS) entry which is preliminary data.</text>
</comment>
<protein>
    <submittedName>
        <fullName evidence="1">Uncharacterized protein</fullName>
    </submittedName>
</protein>
<dbReference type="Proteomes" id="UP000297452">
    <property type="component" value="Unassembled WGS sequence"/>
</dbReference>
<accession>A0A4Z1IPJ1</accession>